<dbReference type="GO" id="GO:0003918">
    <property type="term" value="F:DNA topoisomerase type II (double strand cut, ATP-hydrolyzing) activity"/>
    <property type="evidence" value="ECO:0007669"/>
    <property type="project" value="UniProtKB-EC"/>
</dbReference>
<dbReference type="SUPFAM" id="SSF52029">
    <property type="entry name" value="GroEL apical domain-like"/>
    <property type="match status" value="1"/>
</dbReference>
<evidence type="ECO:0000256" key="2">
    <source>
        <dbReference type="ARBA" id="ARBA00006607"/>
    </source>
</evidence>
<dbReference type="InterPro" id="IPR006691">
    <property type="entry name" value="GyrA/parC_rep"/>
</dbReference>
<dbReference type="NCBIfam" id="NF009487">
    <property type="entry name" value="PRK12849.1"/>
    <property type="match status" value="1"/>
</dbReference>
<gene>
    <name evidence="17" type="ORF">APUTEX25_004861</name>
</gene>
<dbReference type="Gene3D" id="3.50.7.10">
    <property type="entry name" value="GroEL"/>
    <property type="match status" value="1"/>
</dbReference>
<dbReference type="PRINTS" id="PR00298">
    <property type="entry name" value="CHAPERONIN60"/>
</dbReference>
<dbReference type="GO" id="GO:0006265">
    <property type="term" value="P:DNA topological change"/>
    <property type="evidence" value="ECO:0007669"/>
    <property type="project" value="UniProtKB-UniRule"/>
</dbReference>
<protein>
    <recommendedName>
        <fullName evidence="4">DNA topoisomerase (ATP-hydrolyzing)</fullName>
        <ecNumber evidence="4">5.6.2.2</ecNumber>
    </recommendedName>
</protein>
<evidence type="ECO:0000256" key="15">
    <source>
        <dbReference type="SAM" id="MobiDB-lite"/>
    </source>
</evidence>
<dbReference type="Pfam" id="PF00521">
    <property type="entry name" value="DNA_topoisoIV"/>
    <property type="match status" value="1"/>
</dbReference>
<evidence type="ECO:0000259" key="16">
    <source>
        <dbReference type="PROSITE" id="PS52040"/>
    </source>
</evidence>
<dbReference type="InterPro" id="IPR001844">
    <property type="entry name" value="Cpn60/GroEL"/>
</dbReference>
<keyword evidence="8 13" id="KW-0238">DNA-binding</keyword>
<dbReference type="EC" id="5.6.2.2" evidence="4"/>
<evidence type="ECO:0000256" key="6">
    <source>
        <dbReference type="ARBA" id="ARBA00022840"/>
    </source>
</evidence>
<feature type="domain" description="Topo IIA-type catalytic" evidence="16">
    <location>
        <begin position="63"/>
        <end position="549"/>
    </location>
</feature>
<keyword evidence="7 13" id="KW-0799">Topoisomerase</keyword>
<dbReference type="InterPro" id="IPR027413">
    <property type="entry name" value="GROEL-like_equatorial_sf"/>
</dbReference>
<dbReference type="SUPFAM" id="SSF56719">
    <property type="entry name" value="Type II DNA topoisomerase"/>
    <property type="match status" value="1"/>
</dbReference>
<dbReference type="GO" id="GO:0140662">
    <property type="term" value="F:ATP-dependent protein folding chaperone"/>
    <property type="evidence" value="ECO:0007669"/>
    <property type="project" value="InterPro"/>
</dbReference>
<dbReference type="InterPro" id="IPR013760">
    <property type="entry name" value="Topo_IIA-like_dom_sf"/>
</dbReference>
<keyword evidence="6" id="KW-0067">ATP-binding</keyword>
<dbReference type="InterPro" id="IPR002205">
    <property type="entry name" value="Topo_IIA_dom_A"/>
</dbReference>
<evidence type="ECO:0000256" key="14">
    <source>
        <dbReference type="RuleBase" id="RU000418"/>
    </source>
</evidence>
<evidence type="ECO:0000256" key="10">
    <source>
        <dbReference type="ARBA" id="ARBA00023235"/>
    </source>
</evidence>
<proteinExistence type="inferred from homology"/>
<dbReference type="CDD" id="cd03344">
    <property type="entry name" value="GroEL"/>
    <property type="match status" value="1"/>
</dbReference>
<feature type="region of interest" description="Disordered" evidence="15">
    <location>
        <begin position="1480"/>
        <end position="1504"/>
    </location>
</feature>
<keyword evidence="9" id="KW-0143">Chaperone</keyword>
<dbReference type="InterPro" id="IPR018370">
    <property type="entry name" value="Chaperonin_Cpn60_CS"/>
</dbReference>
<evidence type="ECO:0000256" key="5">
    <source>
        <dbReference type="ARBA" id="ARBA00022741"/>
    </source>
</evidence>
<dbReference type="NCBIfam" id="TIGR02348">
    <property type="entry name" value="GroEL"/>
    <property type="match status" value="1"/>
</dbReference>
<evidence type="ECO:0000313" key="17">
    <source>
        <dbReference type="EMBL" id="RMZ53373.1"/>
    </source>
</evidence>
<dbReference type="SUPFAM" id="SSF101904">
    <property type="entry name" value="GyrA/ParC C-terminal domain-like"/>
    <property type="match status" value="1"/>
</dbReference>
<dbReference type="EMBL" id="QOKY01000198">
    <property type="protein sequence ID" value="RMZ53373.1"/>
    <property type="molecule type" value="Genomic_DNA"/>
</dbReference>
<dbReference type="PANTHER" id="PTHR43493">
    <property type="entry name" value="DNA GYRASE/TOPOISOMERASE SUBUNIT A"/>
    <property type="match status" value="1"/>
</dbReference>
<name>A0A3M7KS75_AUXPR</name>
<dbReference type="Gene3D" id="3.30.1360.40">
    <property type="match status" value="1"/>
</dbReference>
<comment type="similarity">
    <text evidence="2 14">Belongs to the chaperonin (HSP60) family.</text>
</comment>
<feature type="non-terminal residue" evidence="17">
    <location>
        <position position="1"/>
    </location>
</feature>
<dbReference type="NCBIfam" id="NF004044">
    <property type="entry name" value="PRK05561.1"/>
    <property type="match status" value="1"/>
</dbReference>
<dbReference type="HAMAP" id="MF_00600">
    <property type="entry name" value="CH60"/>
    <property type="match status" value="1"/>
</dbReference>
<evidence type="ECO:0000313" key="18">
    <source>
        <dbReference type="Proteomes" id="UP000279271"/>
    </source>
</evidence>
<dbReference type="Proteomes" id="UP000279271">
    <property type="component" value="Unassembled WGS sequence"/>
</dbReference>
<comment type="catalytic activity">
    <reaction evidence="1 13">
        <text>ATP-dependent breakage, passage and rejoining of double-stranded DNA.</text>
        <dbReference type="EC" id="5.6.2.2"/>
    </reaction>
</comment>
<comment type="caution">
    <text evidence="17">The sequence shown here is derived from an EMBL/GenBank/DDBJ whole genome shotgun (WGS) entry which is preliminary data.</text>
</comment>
<dbReference type="PANTHER" id="PTHR43493:SF5">
    <property type="entry name" value="DNA GYRASE SUBUNIT A, CHLOROPLASTIC_MITOCHONDRIAL"/>
    <property type="match status" value="1"/>
</dbReference>
<evidence type="ECO:0000256" key="7">
    <source>
        <dbReference type="ARBA" id="ARBA00023029"/>
    </source>
</evidence>
<dbReference type="InterPro" id="IPR035516">
    <property type="entry name" value="Gyrase/topoIV_suA_C"/>
</dbReference>
<dbReference type="InterPro" id="IPR027410">
    <property type="entry name" value="TCP-1-like_intermed_sf"/>
</dbReference>
<dbReference type="NCBIfam" id="NF009488">
    <property type="entry name" value="PRK12850.1"/>
    <property type="match status" value="1"/>
</dbReference>
<dbReference type="PROSITE" id="PS00296">
    <property type="entry name" value="CHAPERONINS_CPN60"/>
    <property type="match status" value="1"/>
</dbReference>
<comment type="similarity">
    <text evidence="3">Belongs to the type II topoisomerase GyrA/ParC subunit family.</text>
</comment>
<dbReference type="SMART" id="SM00434">
    <property type="entry name" value="TOP4c"/>
    <property type="match status" value="1"/>
</dbReference>
<evidence type="ECO:0000256" key="8">
    <source>
        <dbReference type="ARBA" id="ARBA00023125"/>
    </source>
</evidence>
<dbReference type="Gene3D" id="2.120.10.90">
    <property type="entry name" value="DNA gyrase/topoisomerase IV, subunit A, C-terminal"/>
    <property type="match status" value="1"/>
</dbReference>
<dbReference type="Pfam" id="PF03989">
    <property type="entry name" value="DNA_gyraseA_C"/>
    <property type="match status" value="6"/>
</dbReference>
<organism evidence="17 18">
    <name type="scientific">Auxenochlorella protothecoides</name>
    <name type="common">Green microalga</name>
    <name type="synonym">Chlorella protothecoides</name>
    <dbReference type="NCBI Taxonomy" id="3075"/>
    <lineage>
        <taxon>Eukaryota</taxon>
        <taxon>Viridiplantae</taxon>
        <taxon>Chlorophyta</taxon>
        <taxon>core chlorophytes</taxon>
        <taxon>Trebouxiophyceae</taxon>
        <taxon>Chlorellales</taxon>
        <taxon>Chlorellaceae</taxon>
        <taxon>Auxenochlorella</taxon>
    </lineage>
</organism>
<dbReference type="GO" id="GO:0042026">
    <property type="term" value="P:protein refolding"/>
    <property type="evidence" value="ECO:0007669"/>
    <property type="project" value="InterPro"/>
</dbReference>
<dbReference type="PROSITE" id="PS52040">
    <property type="entry name" value="TOPO_IIA"/>
    <property type="match status" value="1"/>
</dbReference>
<evidence type="ECO:0000256" key="1">
    <source>
        <dbReference type="ARBA" id="ARBA00000185"/>
    </source>
</evidence>
<evidence type="ECO:0000256" key="13">
    <source>
        <dbReference type="PROSITE-ProRule" id="PRU01384"/>
    </source>
</evidence>
<dbReference type="FunFam" id="3.30.1360.40:FF:000002">
    <property type="entry name" value="DNA gyrase subunit A"/>
    <property type="match status" value="1"/>
</dbReference>
<feature type="compositionally biased region" description="Low complexity" evidence="15">
    <location>
        <begin position="1492"/>
        <end position="1504"/>
    </location>
</feature>
<keyword evidence="10 13" id="KW-0413">Isomerase</keyword>
<dbReference type="Gene3D" id="1.10.560.10">
    <property type="entry name" value="GroEL-like equatorial domain"/>
    <property type="match status" value="1"/>
</dbReference>
<dbReference type="InterPro" id="IPR002423">
    <property type="entry name" value="Cpn60/GroEL/TCP-1"/>
</dbReference>
<dbReference type="Gene3D" id="1.10.268.10">
    <property type="entry name" value="Topoisomerase, domain 3"/>
    <property type="match status" value="1"/>
</dbReference>
<dbReference type="GO" id="GO:0003677">
    <property type="term" value="F:DNA binding"/>
    <property type="evidence" value="ECO:0007669"/>
    <property type="project" value="UniProtKB-UniRule"/>
</dbReference>
<dbReference type="Gene3D" id="3.90.199.10">
    <property type="entry name" value="Topoisomerase II, domain 5"/>
    <property type="match status" value="1"/>
</dbReference>
<feature type="compositionally biased region" description="Acidic residues" evidence="15">
    <location>
        <begin position="780"/>
        <end position="808"/>
    </location>
</feature>
<accession>A0A3M7KS75</accession>
<dbReference type="InterPro" id="IPR027409">
    <property type="entry name" value="GroEL-like_apical_dom_sf"/>
</dbReference>
<dbReference type="Pfam" id="PF00118">
    <property type="entry name" value="Cpn60_TCP1"/>
    <property type="match status" value="1"/>
</dbReference>
<dbReference type="SUPFAM" id="SSF48592">
    <property type="entry name" value="GroEL equatorial domain-like"/>
    <property type="match status" value="1"/>
</dbReference>
<dbReference type="NCBIfam" id="NF000592">
    <property type="entry name" value="PRK00013.1"/>
    <property type="match status" value="1"/>
</dbReference>
<dbReference type="CDD" id="cd00187">
    <property type="entry name" value="TOP4c"/>
    <property type="match status" value="1"/>
</dbReference>
<feature type="region of interest" description="Disordered" evidence="15">
    <location>
        <begin position="780"/>
        <end position="817"/>
    </location>
</feature>
<dbReference type="NCBIfam" id="NF009489">
    <property type="entry name" value="PRK12851.1"/>
    <property type="match status" value="1"/>
</dbReference>
<dbReference type="Gene3D" id="3.30.260.10">
    <property type="entry name" value="TCP-1-like chaperonin intermediate domain"/>
    <property type="match status" value="1"/>
</dbReference>
<dbReference type="SUPFAM" id="SSF54849">
    <property type="entry name" value="GroEL-intermediate domain like"/>
    <property type="match status" value="1"/>
</dbReference>
<evidence type="ECO:0000256" key="3">
    <source>
        <dbReference type="ARBA" id="ARBA00008263"/>
    </source>
</evidence>
<keyword evidence="5" id="KW-0547">Nucleotide-binding</keyword>
<dbReference type="InterPro" id="IPR013758">
    <property type="entry name" value="Topo_IIA_A/C_ab"/>
</dbReference>
<evidence type="ECO:0000256" key="4">
    <source>
        <dbReference type="ARBA" id="ARBA00012895"/>
    </source>
</evidence>
<evidence type="ECO:0000256" key="11">
    <source>
        <dbReference type="ARBA" id="ARBA00058559"/>
    </source>
</evidence>
<feature type="region of interest" description="Disordered" evidence="15">
    <location>
        <begin position="1"/>
        <end position="31"/>
    </location>
</feature>
<dbReference type="InterPro" id="IPR013757">
    <property type="entry name" value="Topo_IIA_A_a_sf"/>
</dbReference>
<feature type="active site" description="O-(5'-phospho-DNA)-tyrosine intermediate" evidence="13">
    <location>
        <position position="151"/>
    </location>
</feature>
<dbReference type="GO" id="GO:0009330">
    <property type="term" value="C:DNA topoisomerase type II (double strand cut, ATP-hydrolyzing) complex"/>
    <property type="evidence" value="ECO:0007669"/>
    <property type="project" value="TreeGrafter"/>
</dbReference>
<sequence length="1504" mass="158809">GHHPLDRQRCPQRPSFTTSASPRNGAAAPEPPIANRIIETELVAEAEKSYLSYAMSVIVGRALPDVRDGLKPVHRRILFAMHELGMTQGKPFRKCARVVGEVLGKFHPHGDTAVYDALVRMSQPFAMQSPLVDGHGNFGSLDDDPPAAMRYTECRLQAYTGAALLADLEAETVDFVPNFDGSVPEPTVLPARLPNLLVNGSSGIAVGIATKIPSHNMREVVAGLRALARNPRISTAALMRHIPAPDFPTGGEILLSPAMADTYAMGRGTFTVRAKLRIEDAAKAPAAGRRAGARHAGSGRAAVVLEELPYQTNKAALVEQIARLVDAGTLIGVSDVRDESDRDGMRVVVEVKRGFEPVLVVNQLYKHTAVQGRFSCNMVALVGSMPRTLGLRAFLQEWLDFRATVVAARARAALGRARRRLHLVDGFLLALRDIEGVVRSVRDAADGPAAAAALVARHGLSREQADGVLGLALRRLTSLESGNLEEEAASLRARHVVAELEALLASQDKVLDVVVAEAEEIAEKFGRPRRTALVSEDPGSSGDLQTEDVTPNAPSLIVYSRRGYIKRMRTDAFSVQRLRGRGKRTTGLRDDDSVEDVVAVNDHDRLLLFTAAGKMHALRAYEVPEASRTSGGTAIKSLFPRIGVLAAVLPLPGEPVAVPGGNSSSAEDADADPPPPNDDVVLLTSKGLAKRVPLARFGRMSRHGKLAMGLTEGDSVRFVCTAGDTDSILLAASTGYVIHFRTSLLRPSSRGAGGVKTMLLRGDAHLVGMGVLPCGVAAEEETEANGPEEEAEASSGEEEYEGEDDEEGPAAAAEETPGPWLLLLTRRGLGKRVALADFRLQGRVGRGLKAIKLNPGDALAAAVVVGGEGGGAVAIDRDGSVDGAEAESGDCTDVLVSTENGLSVRLALGDIRVLGRAGTKGHRVLKVQPGDAVASATLNRDISSMVLAAIQIVRAEAKDILFDNDSRRKMQIGINKIADAVAVTLGPRGRNVVLEQSYGTPQVINDGVSIARAIELEDPVENAGAQLIKEVAGKTNDTAGDGTTTATVLAREMIHLGLQSVTAGANPVSIKRGIDKACAHLVAELARRSRPVKGSDDIRAVAAISAGNDESIGRMIAEALDKVGADGVLSIESSASMETTVEVQEGMGIDRGYVSPQFVNVPERQLVQFDNALVLVTDAKLEAIKDIIPLLEQVSRLSRPLLIVAEDVTGEALATLVVNKLRGVIQVVAIKAPGFGERRKALLQDIAIVTGAEFVAKDLGMKVESVTAEQLGTARKLTVAATSTTLIADAANRDEIAARVAQVKRELAETDSTYDSQKLAERIAKLAGGVAVIKVGAATEAELEDRKLRVEDAKNATFAAVEEGIVPGGGAALLHLSELVPDFVATLEHPEERQGAAILGQALRAPCRIIAQNAGVEGEVIVQRLLGKDFGVGYNAMHDRVEDLLDAGILDPAKVTRSGLINACSIAGIMLTTQAVMTERPRKGGKAPPPGGMSAAGMPAGMTM</sequence>
<comment type="function">
    <text evidence="11">This protein binds RuBisCO small and large subunits and is implicated in the assembly of the enzyme oligomer.</text>
</comment>
<evidence type="ECO:0000256" key="12">
    <source>
        <dbReference type="ARBA" id="ARBA00062746"/>
    </source>
</evidence>
<comment type="subunit">
    <text evidence="12">Oligomer of probably six alpha and six beta subunits.</text>
</comment>
<dbReference type="FunFam" id="3.50.7.10:FF:000001">
    <property type="entry name" value="60 kDa chaperonin"/>
    <property type="match status" value="1"/>
</dbReference>
<evidence type="ECO:0000256" key="9">
    <source>
        <dbReference type="ARBA" id="ARBA00023186"/>
    </source>
</evidence>
<dbReference type="InterPro" id="IPR050220">
    <property type="entry name" value="Type_II_DNA_Topoisomerases"/>
</dbReference>
<dbReference type="GO" id="GO:0005524">
    <property type="term" value="F:ATP binding"/>
    <property type="evidence" value="ECO:0007669"/>
    <property type="project" value="UniProtKB-KW"/>
</dbReference>
<reference evidence="18" key="1">
    <citation type="journal article" date="2018" name="Algal Res.">
        <title>Characterization of plant carbon substrate utilization by Auxenochlorella protothecoides.</title>
        <authorList>
            <person name="Vogler B.W."/>
            <person name="Starkenburg S.R."/>
            <person name="Sudasinghe N."/>
            <person name="Schambach J.Y."/>
            <person name="Rollin J.A."/>
            <person name="Pattathil S."/>
            <person name="Barry A.N."/>
        </authorList>
    </citation>
    <scope>NUCLEOTIDE SEQUENCE [LARGE SCALE GENOMIC DNA]</scope>
    <source>
        <strain evidence="18">UTEX 25</strain>
    </source>
</reference>